<dbReference type="Proteomes" id="UP000069272">
    <property type="component" value="Chromosome 2R"/>
</dbReference>
<evidence type="ECO:0000313" key="2">
    <source>
        <dbReference type="Proteomes" id="UP000069272"/>
    </source>
</evidence>
<sequence>MVRILARFMFFASSSSVCSSWRSMWMREGHSSSMTTFGCTLRITSDTSRCELSLKYTLAPSGVVSTVTVSGRCRSNSSSDPYTGIKGSPLPPLVVATLSIGMSDTLAVVSRESRSPPPVVTVSDVSEDCDMLRLASAGLGCGFTPVGSVSSSSEELTNESVTLFAVSEALRSRLSVLAVVFSALLVLLLLLLASPMLPLPAVGDCCRFSLLESSVELSVVSNALLYSDDELNGEDILQKRCVRMCGAA</sequence>
<name>A0A182FAS3_ANOAL</name>
<dbReference type="EnsemblMetazoa" id="AALB003603-RA">
    <property type="protein sequence ID" value="AALB003603-PA"/>
    <property type="gene ID" value="AALB003603"/>
</dbReference>
<keyword evidence="2" id="KW-1185">Reference proteome</keyword>
<protein>
    <submittedName>
        <fullName evidence="1">Uncharacterized protein</fullName>
    </submittedName>
</protein>
<dbReference type="AlphaFoldDB" id="A0A182FAS3"/>
<evidence type="ECO:0000313" key="1">
    <source>
        <dbReference type="EnsemblMetazoa" id="AALB003603-PA"/>
    </source>
</evidence>
<reference evidence="1" key="2">
    <citation type="submission" date="2022-08" db="UniProtKB">
        <authorList>
            <consortium name="EnsemblMetazoa"/>
        </authorList>
    </citation>
    <scope>IDENTIFICATION</scope>
    <source>
        <strain evidence="1">STECLA/ALBI9_A</strain>
    </source>
</reference>
<proteinExistence type="predicted"/>
<reference evidence="1 2" key="1">
    <citation type="journal article" date="2017" name="G3 (Bethesda)">
        <title>The Physical Genome Mapping of Anopheles albimanus Corrected Scaffold Misassemblies and Identified Interarm Rearrangements in Genus Anopheles.</title>
        <authorList>
            <person name="Artemov G.N."/>
            <person name="Peery A.N."/>
            <person name="Jiang X."/>
            <person name="Tu Z."/>
            <person name="Stegniy V.N."/>
            <person name="Sharakhova M.V."/>
            <person name="Sharakhov I.V."/>
        </authorList>
    </citation>
    <scope>NUCLEOTIDE SEQUENCE [LARGE SCALE GENOMIC DNA]</scope>
    <source>
        <strain evidence="1 2">ALBI9_A</strain>
    </source>
</reference>
<dbReference type="VEuPathDB" id="VectorBase:AALB003603"/>
<organism evidence="1 2">
    <name type="scientific">Anopheles albimanus</name>
    <name type="common">New world malaria mosquito</name>
    <dbReference type="NCBI Taxonomy" id="7167"/>
    <lineage>
        <taxon>Eukaryota</taxon>
        <taxon>Metazoa</taxon>
        <taxon>Ecdysozoa</taxon>
        <taxon>Arthropoda</taxon>
        <taxon>Hexapoda</taxon>
        <taxon>Insecta</taxon>
        <taxon>Pterygota</taxon>
        <taxon>Neoptera</taxon>
        <taxon>Endopterygota</taxon>
        <taxon>Diptera</taxon>
        <taxon>Nematocera</taxon>
        <taxon>Culicoidea</taxon>
        <taxon>Culicidae</taxon>
        <taxon>Anophelinae</taxon>
        <taxon>Anopheles</taxon>
    </lineage>
</organism>
<accession>A0A182FAS3</accession>